<accession>A0A2N5CYZ1</accession>
<reference evidence="3 6" key="2">
    <citation type="submission" date="2018-01" db="EMBL/GenBank/DDBJ databases">
        <title>Complete genome sequence of Caulobacter flavus RHGG3.</title>
        <authorList>
            <person name="Yang E."/>
        </authorList>
    </citation>
    <scope>NUCLEOTIDE SEQUENCE [LARGE SCALE GENOMIC DNA]</scope>
    <source>
        <strain evidence="3 6">RHGG3</strain>
    </source>
</reference>
<dbReference type="EMBL" id="PJRQ01000008">
    <property type="protein sequence ID" value="PLR19038.1"/>
    <property type="molecule type" value="Genomic_DNA"/>
</dbReference>
<dbReference type="Proteomes" id="UP000234483">
    <property type="component" value="Unassembled WGS sequence"/>
</dbReference>
<feature type="region of interest" description="Disordered" evidence="1">
    <location>
        <begin position="101"/>
        <end position="140"/>
    </location>
</feature>
<gene>
    <name evidence="3" type="ORF">C1707_02930</name>
    <name evidence="4" type="ORF">CFHF_03240</name>
</gene>
<feature type="region of interest" description="Disordered" evidence="1">
    <location>
        <begin position="20"/>
        <end position="61"/>
    </location>
</feature>
<dbReference type="EMBL" id="CP026100">
    <property type="protein sequence ID" value="AYV45281.1"/>
    <property type="molecule type" value="Genomic_DNA"/>
</dbReference>
<evidence type="ECO:0000313" key="6">
    <source>
        <dbReference type="Proteomes" id="UP000281192"/>
    </source>
</evidence>
<dbReference type="RefSeq" id="WP_101711597.1">
    <property type="nucleotide sequence ID" value="NZ_CP026100.1"/>
</dbReference>
<protein>
    <recommendedName>
        <fullName evidence="7">BcpO-related WXXGXW repeat protein</fullName>
    </recommendedName>
</protein>
<evidence type="ECO:0008006" key="7">
    <source>
        <dbReference type="Google" id="ProtNLM"/>
    </source>
</evidence>
<reference evidence="4 5" key="1">
    <citation type="submission" date="2017-12" db="EMBL/GenBank/DDBJ databases">
        <title>The genome sequence of Caulobacter flavus CGMCC1 15093.</title>
        <authorList>
            <person name="Gao J."/>
            <person name="Mao X."/>
            <person name="Sun J."/>
        </authorList>
    </citation>
    <scope>NUCLEOTIDE SEQUENCE [LARGE SCALE GENOMIC DNA]</scope>
    <source>
        <strain evidence="4 5">CGMCC1 15093</strain>
    </source>
</reference>
<evidence type="ECO:0000256" key="2">
    <source>
        <dbReference type="SAM" id="SignalP"/>
    </source>
</evidence>
<keyword evidence="2" id="KW-0732">Signal</keyword>
<keyword evidence="6" id="KW-1185">Reference proteome</keyword>
<dbReference type="Proteomes" id="UP000281192">
    <property type="component" value="Chromosome"/>
</dbReference>
<sequence>MRAFRTLAMVALATATMTTTPVLAQHRDRDDNPPGPRGGPGTNWENPPGWRGGPGASPDRRFYRWKGQKVRFDYRHGYYYNPRWGYWHPTHGWWNQARRCWLDRDDNPPGPRGGPGTNWENPPGWRGGPGASPDRYGRCR</sequence>
<dbReference type="OrthoDB" id="7193386at2"/>
<evidence type="ECO:0000313" key="5">
    <source>
        <dbReference type="Proteomes" id="UP000234483"/>
    </source>
</evidence>
<dbReference type="AlphaFoldDB" id="A0A2N5CYZ1"/>
<evidence type="ECO:0000256" key="1">
    <source>
        <dbReference type="SAM" id="MobiDB-lite"/>
    </source>
</evidence>
<proteinExistence type="predicted"/>
<evidence type="ECO:0000313" key="3">
    <source>
        <dbReference type="EMBL" id="AYV45281.1"/>
    </source>
</evidence>
<dbReference type="KEGG" id="cfh:C1707_02930"/>
<evidence type="ECO:0000313" key="4">
    <source>
        <dbReference type="EMBL" id="PLR19038.1"/>
    </source>
</evidence>
<feature type="signal peptide" evidence="2">
    <location>
        <begin position="1"/>
        <end position="24"/>
    </location>
</feature>
<organism evidence="4 5">
    <name type="scientific">Caulobacter flavus</name>
    <dbReference type="NCBI Taxonomy" id="1679497"/>
    <lineage>
        <taxon>Bacteria</taxon>
        <taxon>Pseudomonadati</taxon>
        <taxon>Pseudomonadota</taxon>
        <taxon>Alphaproteobacteria</taxon>
        <taxon>Caulobacterales</taxon>
        <taxon>Caulobacteraceae</taxon>
        <taxon>Caulobacter</taxon>
    </lineage>
</organism>
<feature type="chain" id="PRO_5044578099" description="BcpO-related WXXGXW repeat protein" evidence="2">
    <location>
        <begin position="25"/>
        <end position="140"/>
    </location>
</feature>
<name>A0A2N5CYZ1_9CAUL</name>